<dbReference type="InterPro" id="IPR004535">
    <property type="entry name" value="Transl_elong_SelB"/>
</dbReference>
<evidence type="ECO:0000256" key="3">
    <source>
        <dbReference type="ARBA" id="ARBA00022490"/>
    </source>
</evidence>
<dbReference type="InterPro" id="IPR027417">
    <property type="entry name" value="P-loop_NTPase"/>
</dbReference>
<evidence type="ECO:0000313" key="11">
    <source>
        <dbReference type="Proteomes" id="UP000242957"/>
    </source>
</evidence>
<evidence type="ECO:0000256" key="2">
    <source>
        <dbReference type="ARBA" id="ARBA00015953"/>
    </source>
</evidence>
<proteinExistence type="predicted"/>
<dbReference type="AlphaFoldDB" id="A0A1H0G8R0"/>
<evidence type="ECO:0000256" key="8">
    <source>
        <dbReference type="ARBA" id="ARBA00031615"/>
    </source>
</evidence>
<dbReference type="Proteomes" id="UP000242957">
    <property type="component" value="Unassembled WGS sequence"/>
</dbReference>
<dbReference type="InterPro" id="IPR048931">
    <property type="entry name" value="WHD_2nd_SelB_bact"/>
</dbReference>
<evidence type="ECO:0000313" key="10">
    <source>
        <dbReference type="EMBL" id="SDO03303.1"/>
    </source>
</evidence>
<keyword evidence="5" id="KW-0648">Protein biosynthesis</keyword>
<dbReference type="GO" id="GO:0001514">
    <property type="term" value="P:selenocysteine incorporation"/>
    <property type="evidence" value="ECO:0007669"/>
    <property type="project" value="InterPro"/>
</dbReference>
<dbReference type="InterPro" id="IPR005225">
    <property type="entry name" value="Small_GTP-bd"/>
</dbReference>
<evidence type="ECO:0000256" key="1">
    <source>
        <dbReference type="ARBA" id="ARBA00004496"/>
    </source>
</evidence>
<dbReference type="InterPro" id="IPR009000">
    <property type="entry name" value="Transl_B-barrel_sf"/>
</dbReference>
<dbReference type="NCBIfam" id="TIGR00231">
    <property type="entry name" value="small_GTP"/>
    <property type="match status" value="1"/>
</dbReference>
<keyword evidence="4" id="KW-0547">Nucleotide-binding</keyword>
<dbReference type="EMBL" id="FNIJ01000007">
    <property type="protein sequence ID" value="SDO03303.1"/>
    <property type="molecule type" value="Genomic_DNA"/>
</dbReference>
<dbReference type="Pfam" id="PF03144">
    <property type="entry name" value="GTP_EFTU_D2"/>
    <property type="match status" value="1"/>
</dbReference>
<dbReference type="InterPro" id="IPR057335">
    <property type="entry name" value="Beta-barrel_SelB"/>
</dbReference>
<evidence type="ECO:0000259" key="9">
    <source>
        <dbReference type="PROSITE" id="PS51722"/>
    </source>
</evidence>
<dbReference type="RefSeq" id="WP_084314175.1">
    <property type="nucleotide sequence ID" value="NZ_FNIJ01000007.1"/>
</dbReference>
<keyword evidence="3" id="KW-0963">Cytoplasm</keyword>
<dbReference type="InterPro" id="IPR036388">
    <property type="entry name" value="WH-like_DNA-bd_sf"/>
</dbReference>
<dbReference type="FunFam" id="1.10.10.10:FF:000350">
    <property type="entry name" value="Selenocysteine-specific translation elongation factor"/>
    <property type="match status" value="1"/>
</dbReference>
<keyword evidence="11" id="KW-1185">Reference proteome</keyword>
<dbReference type="PANTHER" id="PTHR43721:SF22">
    <property type="entry name" value="ELONGATION FACTOR TU, MITOCHONDRIAL"/>
    <property type="match status" value="1"/>
</dbReference>
<evidence type="ECO:0000256" key="4">
    <source>
        <dbReference type="ARBA" id="ARBA00022741"/>
    </source>
</evidence>
<dbReference type="CDD" id="cd15491">
    <property type="entry name" value="selB_III"/>
    <property type="match status" value="1"/>
</dbReference>
<dbReference type="PROSITE" id="PS00301">
    <property type="entry name" value="G_TR_1"/>
    <property type="match status" value="1"/>
</dbReference>
<protein>
    <recommendedName>
        <fullName evidence="2">Selenocysteine-specific elongation factor</fullName>
    </recommendedName>
    <alternativeName>
        <fullName evidence="8">SelB translation factor</fullName>
    </alternativeName>
</protein>
<dbReference type="InterPro" id="IPR000795">
    <property type="entry name" value="T_Tr_GTP-bd_dom"/>
</dbReference>
<dbReference type="GO" id="GO:0003723">
    <property type="term" value="F:RNA binding"/>
    <property type="evidence" value="ECO:0007669"/>
    <property type="project" value="InterPro"/>
</dbReference>
<dbReference type="InterPro" id="IPR004161">
    <property type="entry name" value="EFTu-like_2"/>
</dbReference>
<dbReference type="Gene3D" id="2.40.30.10">
    <property type="entry name" value="Translation factors"/>
    <property type="match status" value="1"/>
</dbReference>
<keyword evidence="10" id="KW-0251">Elongation factor</keyword>
<dbReference type="InterPro" id="IPR050055">
    <property type="entry name" value="EF-Tu_GTPase"/>
</dbReference>
<dbReference type="GO" id="GO:0005525">
    <property type="term" value="F:GTP binding"/>
    <property type="evidence" value="ECO:0007669"/>
    <property type="project" value="UniProtKB-KW"/>
</dbReference>
<accession>A0A1H0G8R0</accession>
<gene>
    <name evidence="10" type="ORF">SAMN05216193_107103</name>
</gene>
<dbReference type="SUPFAM" id="SSF50447">
    <property type="entry name" value="Translation proteins"/>
    <property type="match status" value="1"/>
</dbReference>
<dbReference type="GO" id="GO:0003924">
    <property type="term" value="F:GTPase activity"/>
    <property type="evidence" value="ECO:0007669"/>
    <property type="project" value="InterPro"/>
</dbReference>
<dbReference type="OrthoDB" id="9803139at2"/>
<dbReference type="SUPFAM" id="SSF50465">
    <property type="entry name" value="EF-Tu/eEF-1alpha/eIF2-gamma C-terminal domain"/>
    <property type="match status" value="1"/>
</dbReference>
<dbReference type="InterPro" id="IPR036390">
    <property type="entry name" value="WH_DNA-bd_sf"/>
</dbReference>
<sequence length="644" mass="70657">MIVGTAGHIDHGKTALLRALTGVEGDRRPAERERGITIDLGYVYADLGDGALTGFIDVPGHERFVHNMLAGACGIDLVLLVVAADDGVMPQTREHLAIVELLGIPRALVALSKIDRVTPQRLAEVRAEVEALLAPGPLAGAPIHPVSSISGEGIEALRAALSEAARETREKAGEGGFRLPIDRAFSVSGSGVVVTGTAFSGRVRIGDELLLGSADRRVRVRGLHAQNRAAESAHAGQRVALNIAGERLGVDDIHRGDWLLAPELHAPTTRIDIDLRLLPGEPRALAHWTPVHLHLAAQDVTGRVALLEDEQLAPGQRGLAQLVLNAPAHAVHGDRLVLRDQSAQRTLGGGRVLDPFAPARNRRSPERLAQLDALRGAGLEEALPVLLDHADNGLDPALLARQFNRPRESWKLPDGVEQIATRQGQRLFSSARLIELESQLLHALQRFHEDQPDELGPDRDRLRRYALPQLERPVFIALLERQLASGAIHSSGPWLHLPDHQVQLGAEDERLKERLWPLLEQGGFDPPWVRDLARETTTDEAAVRLLLRKLARLGLLHQVVRDLFYPEATLRQLASHALQLRGDTGIIQAATFRDRIGIGRKRSIQLLEYFDRIGFTRRIGNEHRIREDSALAQPLIQQQRSGFT</sequence>
<dbReference type="PRINTS" id="PR00315">
    <property type="entry name" value="ELONGATNFCT"/>
</dbReference>
<evidence type="ECO:0000256" key="6">
    <source>
        <dbReference type="ARBA" id="ARBA00023134"/>
    </source>
</evidence>
<dbReference type="FunFam" id="3.40.50.300:FF:001064">
    <property type="entry name" value="Selenocysteine-specific translation elongation factor"/>
    <property type="match status" value="1"/>
</dbReference>
<comment type="subcellular location">
    <subcellularLocation>
        <location evidence="1">Cytoplasm</location>
    </subcellularLocation>
</comment>
<dbReference type="InterPro" id="IPR015190">
    <property type="entry name" value="Elong_fac_SelB-wing-hlx_typ-2"/>
</dbReference>
<dbReference type="InterPro" id="IPR031157">
    <property type="entry name" value="G_TR_CS"/>
</dbReference>
<dbReference type="Pfam" id="PF25461">
    <property type="entry name" value="Beta-barrel_SelB"/>
    <property type="match status" value="1"/>
</dbReference>
<dbReference type="Pfam" id="PF09107">
    <property type="entry name" value="WHD_3rd_SelB"/>
    <property type="match status" value="1"/>
</dbReference>
<dbReference type="SUPFAM" id="SSF46785">
    <property type="entry name" value="Winged helix' DNA-binding domain"/>
    <property type="match status" value="3"/>
</dbReference>
<organism evidence="10 11">
    <name type="scientific">Pseudomonas jinjuensis</name>
    <dbReference type="NCBI Taxonomy" id="198616"/>
    <lineage>
        <taxon>Bacteria</taxon>
        <taxon>Pseudomonadati</taxon>
        <taxon>Pseudomonadota</taxon>
        <taxon>Gammaproteobacteria</taxon>
        <taxon>Pseudomonadales</taxon>
        <taxon>Pseudomonadaceae</taxon>
        <taxon>Pseudomonas</taxon>
    </lineage>
</organism>
<dbReference type="GO" id="GO:0003746">
    <property type="term" value="F:translation elongation factor activity"/>
    <property type="evidence" value="ECO:0007669"/>
    <property type="project" value="UniProtKB-KW"/>
</dbReference>
<dbReference type="PANTHER" id="PTHR43721">
    <property type="entry name" value="ELONGATION FACTOR TU-RELATED"/>
    <property type="match status" value="1"/>
</dbReference>
<dbReference type="Pfam" id="PF21214">
    <property type="entry name" value="WHD_2nd_SelB_bact"/>
    <property type="match status" value="1"/>
</dbReference>
<name>A0A1H0G8R0_9PSED</name>
<dbReference type="Gene3D" id="1.10.10.10">
    <property type="entry name" value="Winged helix-like DNA-binding domain superfamily/Winged helix DNA-binding domain"/>
    <property type="match status" value="3"/>
</dbReference>
<dbReference type="GO" id="GO:0005737">
    <property type="term" value="C:cytoplasm"/>
    <property type="evidence" value="ECO:0007669"/>
    <property type="project" value="UniProtKB-SubCell"/>
</dbReference>
<dbReference type="PROSITE" id="PS51722">
    <property type="entry name" value="G_TR_2"/>
    <property type="match status" value="1"/>
</dbReference>
<dbReference type="NCBIfam" id="TIGR00475">
    <property type="entry name" value="selB"/>
    <property type="match status" value="1"/>
</dbReference>
<evidence type="ECO:0000256" key="5">
    <source>
        <dbReference type="ARBA" id="ARBA00022917"/>
    </source>
</evidence>
<dbReference type="InterPro" id="IPR009001">
    <property type="entry name" value="Transl_elong_EF1A/Init_IF2_C"/>
</dbReference>
<dbReference type="Pfam" id="PF00009">
    <property type="entry name" value="GTP_EFTU"/>
    <property type="match status" value="1"/>
</dbReference>
<comment type="function">
    <text evidence="7">Translation factor necessary for the incorporation of selenocysteine into proteins. It probably replaces EF-Tu for the insertion of selenocysteine directed by the UGA codon. SelB binds GTP and GDP.</text>
</comment>
<dbReference type="InterPro" id="IPR015191">
    <property type="entry name" value="SelB_WHD4"/>
</dbReference>
<dbReference type="STRING" id="198616.SAMN05216193_107103"/>
<dbReference type="SUPFAM" id="SSF52540">
    <property type="entry name" value="P-loop containing nucleoside triphosphate hydrolases"/>
    <property type="match status" value="1"/>
</dbReference>
<evidence type="ECO:0000256" key="7">
    <source>
        <dbReference type="ARBA" id="ARBA00025526"/>
    </source>
</evidence>
<dbReference type="Gene3D" id="3.40.50.300">
    <property type="entry name" value="P-loop containing nucleotide triphosphate hydrolases"/>
    <property type="match status" value="1"/>
</dbReference>
<dbReference type="CDD" id="cd03696">
    <property type="entry name" value="SelB_II"/>
    <property type="match status" value="1"/>
</dbReference>
<dbReference type="CDD" id="cd04171">
    <property type="entry name" value="SelB"/>
    <property type="match status" value="1"/>
</dbReference>
<feature type="domain" description="Tr-type G" evidence="9">
    <location>
        <begin position="1"/>
        <end position="169"/>
    </location>
</feature>
<reference evidence="11" key="1">
    <citation type="submission" date="2016-10" db="EMBL/GenBank/DDBJ databases">
        <authorList>
            <person name="Varghese N."/>
            <person name="Submissions S."/>
        </authorList>
    </citation>
    <scope>NUCLEOTIDE SEQUENCE [LARGE SCALE GENOMIC DNA]</scope>
    <source>
        <strain evidence="11">JCM 21621</strain>
    </source>
</reference>
<keyword evidence="6" id="KW-0342">GTP-binding</keyword>
<dbReference type="Pfam" id="PF09106">
    <property type="entry name" value="WHD_2nd_SelB"/>
    <property type="match status" value="1"/>
</dbReference>